<accession>A0A401FQT9</accession>
<sequence length="307" mass="33271">MTPAYFPFTCISPAAAAVLAACFKRITVYQPLDAQIPDALRAQAESGLLDMRTPVTADGEKLKALIRDYRAWAEIHQGSPLPFLKTRPATPFFDDFSAHQIRSDIRKKDAGQETAPEAPDLLFNARLFLSITREFDMQQWELADGLTALADMEKKLLQDLRGEIITDDIGLGGQPATAKEDTGAHMTAERLTAWAHLALCDPALSDRFVTDSRAVFEIITEQFPDTETVLRSVAVPPASPQWQAALAACLDQAGEAADLATPDGGQPVAALTVIRVPQPPRAFLNALTGQKKPDRAAGHTLVVCLEG</sequence>
<keyword evidence="3" id="KW-1185">Reference proteome</keyword>
<dbReference type="OrthoDB" id="5417874at2"/>
<feature type="chain" id="PRO_5019124710" evidence="1">
    <location>
        <begin position="17"/>
        <end position="307"/>
    </location>
</feature>
<evidence type="ECO:0000256" key="1">
    <source>
        <dbReference type="SAM" id="SignalP"/>
    </source>
</evidence>
<keyword evidence="1" id="KW-0732">Signal</keyword>
<proteinExistence type="predicted"/>
<reference evidence="3" key="1">
    <citation type="submission" date="2017-11" db="EMBL/GenBank/DDBJ databases">
        <authorList>
            <person name="Watanabe M."/>
            <person name="Kojima H."/>
        </authorList>
    </citation>
    <scope>NUCLEOTIDE SEQUENCE [LARGE SCALE GENOMIC DNA]</scope>
    <source>
        <strain evidence="3">Tokyo 01</strain>
    </source>
</reference>
<dbReference type="Proteomes" id="UP000288096">
    <property type="component" value="Unassembled WGS sequence"/>
</dbReference>
<dbReference type="RefSeq" id="WP_124326849.1">
    <property type="nucleotide sequence ID" value="NZ_BEXT01000001.1"/>
</dbReference>
<dbReference type="AlphaFoldDB" id="A0A401FQT9"/>
<organism evidence="2 3">
    <name type="scientific">Desulfonema ishimotonii</name>
    <dbReference type="NCBI Taxonomy" id="45657"/>
    <lineage>
        <taxon>Bacteria</taxon>
        <taxon>Pseudomonadati</taxon>
        <taxon>Thermodesulfobacteriota</taxon>
        <taxon>Desulfobacteria</taxon>
        <taxon>Desulfobacterales</taxon>
        <taxon>Desulfococcaceae</taxon>
        <taxon>Desulfonema</taxon>
    </lineage>
</organism>
<protein>
    <submittedName>
        <fullName evidence="2">Uncharacterized protein</fullName>
    </submittedName>
</protein>
<evidence type="ECO:0000313" key="3">
    <source>
        <dbReference type="Proteomes" id="UP000288096"/>
    </source>
</evidence>
<reference evidence="3" key="2">
    <citation type="submission" date="2019-01" db="EMBL/GenBank/DDBJ databases">
        <title>Genome sequence of Desulfonema ishimotonii strain Tokyo 01.</title>
        <authorList>
            <person name="Fukui M."/>
        </authorList>
    </citation>
    <scope>NUCLEOTIDE SEQUENCE [LARGE SCALE GENOMIC DNA]</scope>
    <source>
        <strain evidence="3">Tokyo 01</strain>
    </source>
</reference>
<name>A0A401FQT9_9BACT</name>
<feature type="signal peptide" evidence="1">
    <location>
        <begin position="1"/>
        <end position="16"/>
    </location>
</feature>
<comment type="caution">
    <text evidence="2">The sequence shown here is derived from an EMBL/GenBank/DDBJ whole genome shotgun (WGS) entry which is preliminary data.</text>
</comment>
<evidence type="ECO:0000313" key="2">
    <source>
        <dbReference type="EMBL" id="GBC59329.1"/>
    </source>
</evidence>
<dbReference type="EMBL" id="BEXT01000001">
    <property type="protein sequence ID" value="GBC59329.1"/>
    <property type="molecule type" value="Genomic_DNA"/>
</dbReference>
<gene>
    <name evidence="2" type="ORF">DENIS_0268</name>
</gene>